<sequence>MNIEQLRKIRNKNVQQQNELFYLEIKEIAKSFRSEPESYPWLMTLLSMKDLNPNQGLLVSCSSVPEQGGNQWMGTWLTKSQVFIEFDVMADYQSGKLLEVDGWDVVNPAINAYNKGTGKSFGYLALQLLSEYEKS</sequence>
<evidence type="ECO:0000313" key="1">
    <source>
        <dbReference type="EMBL" id="AFV00774.1"/>
    </source>
</evidence>
<dbReference type="STRING" id="1117647.M5M_18225"/>
<dbReference type="RefSeq" id="WP_015048926.1">
    <property type="nucleotide sequence ID" value="NC_018868.3"/>
</dbReference>
<accession>K4KRK1</accession>
<proteinExistence type="predicted"/>
<dbReference type="Proteomes" id="UP000000466">
    <property type="component" value="Chromosome"/>
</dbReference>
<keyword evidence="2" id="KW-1185">Reference proteome</keyword>
<evidence type="ECO:0000313" key="2">
    <source>
        <dbReference type="Proteomes" id="UP000000466"/>
    </source>
</evidence>
<protein>
    <submittedName>
        <fullName evidence="1">Uncharacterized protein</fullName>
    </submittedName>
</protein>
<reference evidence="1 2" key="1">
    <citation type="journal article" date="2013" name="Genome Announc.">
        <title>Complete genome sequence of Simiduia agarivorans SA1(T), a marine bacterium able to degrade a variety of polysaccharides.</title>
        <authorList>
            <person name="Lin S.Y."/>
            <person name="Shieh W.Y."/>
            <person name="Chen J.S."/>
            <person name="Tang S.L."/>
        </authorList>
    </citation>
    <scope>NUCLEOTIDE SEQUENCE [LARGE SCALE GENOMIC DNA]</scope>
    <source>
        <strain evidence="2">DSM 21679 / JCM 13881 / BCRC 17597 / SA1</strain>
    </source>
</reference>
<dbReference type="AlphaFoldDB" id="K4KRK1"/>
<dbReference type="EMBL" id="CP003746">
    <property type="protein sequence ID" value="AFV00774.1"/>
    <property type="molecule type" value="Genomic_DNA"/>
</dbReference>
<gene>
    <name evidence="1" type="ordered locus">M5M_18225</name>
</gene>
<name>K4KRK1_SIMAS</name>
<organism evidence="1 2">
    <name type="scientific">Simiduia agarivorans (strain DSM 21679 / JCM 13881 / BCRC 17597 / SA1)</name>
    <dbReference type="NCBI Taxonomy" id="1117647"/>
    <lineage>
        <taxon>Bacteria</taxon>
        <taxon>Pseudomonadati</taxon>
        <taxon>Pseudomonadota</taxon>
        <taxon>Gammaproteobacteria</taxon>
        <taxon>Cellvibrionales</taxon>
        <taxon>Cellvibrionaceae</taxon>
        <taxon>Simiduia</taxon>
    </lineage>
</organism>
<dbReference type="OrthoDB" id="7067027at2"/>
<dbReference type="HOGENOM" id="CLU_1884387_0_0_6"/>
<dbReference type="KEGG" id="saga:M5M_18225"/>